<gene>
    <name evidence="1" type="ORF">A3A13_03655</name>
</gene>
<evidence type="ECO:0000313" key="1">
    <source>
        <dbReference type="EMBL" id="OGN24247.1"/>
    </source>
</evidence>
<accession>A0A1F8GFT6</accession>
<reference evidence="1 2" key="1">
    <citation type="journal article" date="2016" name="Nat. Commun.">
        <title>Thousands of microbial genomes shed light on interconnected biogeochemical processes in an aquifer system.</title>
        <authorList>
            <person name="Anantharaman K."/>
            <person name="Brown C.T."/>
            <person name="Hug L.A."/>
            <person name="Sharon I."/>
            <person name="Castelle C.J."/>
            <person name="Probst A.J."/>
            <person name="Thomas B.C."/>
            <person name="Singh A."/>
            <person name="Wilkins M.J."/>
            <person name="Karaoz U."/>
            <person name="Brodie E.L."/>
            <person name="Williams K.H."/>
            <person name="Hubbard S.S."/>
            <person name="Banfield J.F."/>
        </authorList>
    </citation>
    <scope>NUCLEOTIDE SEQUENCE [LARGE SCALE GENOMIC DNA]</scope>
</reference>
<dbReference type="Proteomes" id="UP000178911">
    <property type="component" value="Unassembled WGS sequence"/>
</dbReference>
<sequence>MNGELRQRIINLRNEFSRTYENDATDLVLSDDEIQTITSVVTNKIAERGEKKIVDVISDFIKTEFSKYAEIYNRDKKIWWVSFTDNLEDTIASLYREPINEELAN</sequence>
<protein>
    <submittedName>
        <fullName evidence="1">Uncharacterized protein</fullName>
    </submittedName>
</protein>
<proteinExistence type="predicted"/>
<organism evidence="1 2">
    <name type="scientific">Candidatus Yanofskybacteria bacterium RIFCSPLOWO2_01_FULL_43_22</name>
    <dbReference type="NCBI Taxonomy" id="1802695"/>
    <lineage>
        <taxon>Bacteria</taxon>
        <taxon>Candidatus Yanofskyibacteriota</taxon>
    </lineage>
</organism>
<dbReference type="STRING" id="1802695.A3A13_03655"/>
<dbReference type="EMBL" id="MGKJ01000013">
    <property type="protein sequence ID" value="OGN24247.1"/>
    <property type="molecule type" value="Genomic_DNA"/>
</dbReference>
<dbReference type="AlphaFoldDB" id="A0A1F8GFT6"/>
<evidence type="ECO:0000313" key="2">
    <source>
        <dbReference type="Proteomes" id="UP000178911"/>
    </source>
</evidence>
<name>A0A1F8GFT6_9BACT</name>
<comment type="caution">
    <text evidence="1">The sequence shown here is derived from an EMBL/GenBank/DDBJ whole genome shotgun (WGS) entry which is preliminary data.</text>
</comment>